<dbReference type="AlphaFoldDB" id="A0P878"/>
<evidence type="ECO:0000256" key="6">
    <source>
        <dbReference type="HAMAP-Rule" id="MF_01369"/>
    </source>
</evidence>
<comment type="function">
    <text evidence="6">One of the early assembly proteins it binds 23S rRNA. One of the proteins that surrounds the polypeptide exit tunnel on the outside of the ribosome. Forms the main docking site for trigger factor binding to the ribosome.</text>
</comment>
<evidence type="ECO:0000256" key="4">
    <source>
        <dbReference type="ARBA" id="ARBA00022980"/>
    </source>
</evidence>
<gene>
    <name evidence="6" type="primary">rplW</name>
    <name evidence="7" type="ORF">MB2181_06655</name>
</gene>
<evidence type="ECO:0000256" key="1">
    <source>
        <dbReference type="ARBA" id="ARBA00006700"/>
    </source>
</evidence>
<dbReference type="FunFam" id="3.30.70.330:FF:000001">
    <property type="entry name" value="50S ribosomal protein L23"/>
    <property type="match status" value="1"/>
</dbReference>
<dbReference type="NCBIfam" id="NF004359">
    <property type="entry name" value="PRK05738.1-3"/>
    <property type="match status" value="1"/>
</dbReference>
<dbReference type="GO" id="GO:0019843">
    <property type="term" value="F:rRNA binding"/>
    <property type="evidence" value="ECO:0007669"/>
    <property type="project" value="UniProtKB-UniRule"/>
</dbReference>
<evidence type="ECO:0000256" key="2">
    <source>
        <dbReference type="ARBA" id="ARBA00022730"/>
    </source>
</evidence>
<dbReference type="Gene3D" id="3.30.70.330">
    <property type="match status" value="1"/>
</dbReference>
<keyword evidence="3 6" id="KW-0694">RNA-binding</keyword>
<comment type="caution">
    <text evidence="7">The sequence shown here is derived from an EMBL/GenBank/DDBJ whole genome shotgun (WGS) entry which is preliminary data.</text>
</comment>
<dbReference type="HAMAP" id="MF_01369_B">
    <property type="entry name" value="Ribosomal_uL23_B"/>
    <property type="match status" value="1"/>
</dbReference>
<evidence type="ECO:0000313" key="7">
    <source>
        <dbReference type="EMBL" id="EAV47738.1"/>
    </source>
</evidence>
<keyword evidence="4 6" id="KW-0689">Ribosomal protein</keyword>
<evidence type="ECO:0000256" key="3">
    <source>
        <dbReference type="ARBA" id="ARBA00022884"/>
    </source>
</evidence>
<dbReference type="GO" id="GO:1990904">
    <property type="term" value="C:ribonucleoprotein complex"/>
    <property type="evidence" value="ECO:0007669"/>
    <property type="project" value="UniProtKB-KW"/>
</dbReference>
<dbReference type="OrthoDB" id="9793353at2"/>
<dbReference type="NCBIfam" id="NF004363">
    <property type="entry name" value="PRK05738.2-4"/>
    <property type="match status" value="1"/>
</dbReference>
<dbReference type="Proteomes" id="UP000054262">
    <property type="component" value="Unassembled WGS sequence"/>
</dbReference>
<comment type="similarity">
    <text evidence="1 6">Belongs to the universal ribosomal protein uL23 family.</text>
</comment>
<reference evidence="7 8" key="1">
    <citation type="submission" date="2006-11" db="EMBL/GenBank/DDBJ databases">
        <authorList>
            <person name="Giovannoni S."/>
            <person name="Vergin K."/>
            <person name="Ferriera S."/>
            <person name="Johnson J."/>
            <person name="Kravitz S."/>
            <person name="Beeson K."/>
            <person name="Sutton G."/>
            <person name="Rogers Y.-H."/>
            <person name="Friedman R."/>
            <person name="Frazier M."/>
            <person name="Venter J.C."/>
        </authorList>
    </citation>
    <scope>NUCLEOTIDE SEQUENCE [LARGE SCALE GENOMIC DNA]</scope>
    <source>
        <strain evidence="7 8">HTCC2181</strain>
    </source>
</reference>
<dbReference type="InterPro" id="IPR013025">
    <property type="entry name" value="Ribosomal_uL23-like"/>
</dbReference>
<keyword evidence="8" id="KW-1185">Reference proteome</keyword>
<keyword evidence="5 6" id="KW-0687">Ribonucleoprotein</keyword>
<protein>
    <recommendedName>
        <fullName evidence="6">Large ribosomal subunit protein uL23</fullName>
    </recommendedName>
</protein>
<name>A0P878_9PROT</name>
<dbReference type="GO" id="GO:0006412">
    <property type="term" value="P:translation"/>
    <property type="evidence" value="ECO:0007669"/>
    <property type="project" value="UniProtKB-UniRule"/>
</dbReference>
<dbReference type="GO" id="GO:0003735">
    <property type="term" value="F:structural constituent of ribosome"/>
    <property type="evidence" value="ECO:0007669"/>
    <property type="project" value="InterPro"/>
</dbReference>
<comment type="subunit">
    <text evidence="6">Part of the 50S ribosomal subunit. Contacts protein L29, and trigger factor when it is bound to the ribosome.</text>
</comment>
<proteinExistence type="inferred from homology"/>
<dbReference type="SUPFAM" id="SSF54189">
    <property type="entry name" value="Ribosomal proteins S24e, L23 and L15e"/>
    <property type="match status" value="1"/>
</dbReference>
<dbReference type="PANTHER" id="PTHR11620">
    <property type="entry name" value="60S RIBOSOMAL PROTEIN L23A"/>
    <property type="match status" value="1"/>
</dbReference>
<accession>A0P878</accession>
<evidence type="ECO:0000256" key="5">
    <source>
        <dbReference type="ARBA" id="ARBA00023274"/>
    </source>
</evidence>
<sequence>MSNLIKQTDRSLRAILAPQVTEKATMIADKNNQIAFRVTQSATKADVKMAIETMFKVEVSSVNILNVNGKIKRSGRSMGKRHDWKKAYVCLKAGQEINFTGE</sequence>
<organism evidence="7 8">
    <name type="scientific">Methylophilales bacterium HTCC2181</name>
    <dbReference type="NCBI Taxonomy" id="383631"/>
    <lineage>
        <taxon>Bacteria</taxon>
        <taxon>Pseudomonadati</taxon>
        <taxon>Pseudomonadota</taxon>
        <taxon>Betaproteobacteria</taxon>
        <taxon>Nitrosomonadales</taxon>
        <taxon>OM43 clade</taxon>
    </lineage>
</organism>
<dbReference type="EMBL" id="AAUX01000001">
    <property type="protein sequence ID" value="EAV47738.1"/>
    <property type="molecule type" value="Genomic_DNA"/>
</dbReference>
<keyword evidence="2 6" id="KW-0699">rRNA-binding</keyword>
<dbReference type="InterPro" id="IPR012678">
    <property type="entry name" value="Ribosomal_uL23/eL15/eS24_sf"/>
</dbReference>
<dbReference type="GO" id="GO:0005840">
    <property type="term" value="C:ribosome"/>
    <property type="evidence" value="ECO:0007669"/>
    <property type="project" value="UniProtKB-KW"/>
</dbReference>
<dbReference type="Pfam" id="PF00276">
    <property type="entry name" value="Ribosomal_L23"/>
    <property type="match status" value="1"/>
</dbReference>
<dbReference type="InterPro" id="IPR012677">
    <property type="entry name" value="Nucleotide-bd_a/b_plait_sf"/>
</dbReference>
<evidence type="ECO:0000313" key="8">
    <source>
        <dbReference type="Proteomes" id="UP000054262"/>
    </source>
</evidence>